<dbReference type="OrthoDB" id="3178152at2"/>
<keyword evidence="10" id="KW-1185">Reference proteome</keyword>
<feature type="domain" description="MotA/TolQ/ExbB proton channel" evidence="8">
    <location>
        <begin position="92"/>
        <end position="184"/>
    </location>
</feature>
<accession>A0A0C4YNA0</accession>
<protein>
    <submittedName>
        <fullName evidence="9">Putative transporter PduT for various metalloporphyrins</fullName>
    </submittedName>
</protein>
<dbReference type="KEGG" id="cbw:RR42_s2418"/>
<keyword evidence="6" id="KW-0653">Protein transport</keyword>
<sequence>MESVVTEIFFRLSTAFFWPVALALLVLFVLALADLGSLIVQSRRRAVAPRSDLPALANALASSLQNGTQAHLGAALLSPSLARFWGMLEERLSRLDSYEHLDLWLDETLQREEMRVANRLDLTRTLVRIAPMLGLAGTIIPLGPALQSLLGGDMAGMVNHLVIGFGAVVCGLVLGGIAYVLTLTRERWARSDLKEMENLCELVLRAMPEPVAPAAHARAAIHLAGTQA</sequence>
<dbReference type="STRING" id="68895.RR42_s2418"/>
<evidence type="ECO:0000256" key="4">
    <source>
        <dbReference type="ARBA" id="ARBA00022989"/>
    </source>
</evidence>
<evidence type="ECO:0000313" key="10">
    <source>
        <dbReference type="Proteomes" id="UP000031843"/>
    </source>
</evidence>
<feature type="transmembrane region" description="Helical" evidence="7">
    <location>
        <begin position="16"/>
        <end position="40"/>
    </location>
</feature>
<dbReference type="RefSeq" id="WP_043355998.1">
    <property type="nucleotide sequence ID" value="NZ_CP010537.1"/>
</dbReference>
<dbReference type="GO" id="GO:0017038">
    <property type="term" value="P:protein import"/>
    <property type="evidence" value="ECO:0007669"/>
    <property type="project" value="TreeGrafter"/>
</dbReference>
<feature type="transmembrane region" description="Helical" evidence="7">
    <location>
        <begin position="158"/>
        <end position="181"/>
    </location>
</feature>
<keyword evidence="3 7" id="KW-0812">Transmembrane</keyword>
<gene>
    <name evidence="9" type="ORF">RR42_s2418</name>
</gene>
<keyword evidence="6" id="KW-0813">Transport</keyword>
<evidence type="ECO:0000256" key="1">
    <source>
        <dbReference type="ARBA" id="ARBA00004651"/>
    </source>
</evidence>
<reference evidence="9 10" key="1">
    <citation type="journal article" date="2015" name="Genome Announc.">
        <title>Complete Genome Sequence of Cupriavidus basilensis 4G11, Isolated from the Oak Ridge Field Research Center Site.</title>
        <authorList>
            <person name="Ray J."/>
            <person name="Waters R.J."/>
            <person name="Skerker J.M."/>
            <person name="Kuehl J.V."/>
            <person name="Price M.N."/>
            <person name="Huang J."/>
            <person name="Chakraborty R."/>
            <person name="Arkin A.P."/>
            <person name="Deutschbauer A."/>
        </authorList>
    </citation>
    <scope>NUCLEOTIDE SEQUENCE [LARGE SCALE GENOMIC DNA]</scope>
    <source>
        <strain evidence="9">4G11</strain>
    </source>
</reference>
<feature type="transmembrane region" description="Helical" evidence="7">
    <location>
        <begin position="125"/>
        <end position="146"/>
    </location>
</feature>
<name>A0A0C4YNA0_9BURK</name>
<evidence type="ECO:0000259" key="8">
    <source>
        <dbReference type="Pfam" id="PF01618"/>
    </source>
</evidence>
<organism evidence="9 10">
    <name type="scientific">Cupriavidus basilensis</name>
    <dbReference type="NCBI Taxonomy" id="68895"/>
    <lineage>
        <taxon>Bacteria</taxon>
        <taxon>Pseudomonadati</taxon>
        <taxon>Pseudomonadota</taxon>
        <taxon>Betaproteobacteria</taxon>
        <taxon>Burkholderiales</taxon>
        <taxon>Burkholderiaceae</taxon>
        <taxon>Cupriavidus</taxon>
    </lineage>
</organism>
<dbReference type="AlphaFoldDB" id="A0A0C4YNA0"/>
<keyword evidence="5 7" id="KW-0472">Membrane</keyword>
<dbReference type="PANTHER" id="PTHR30625">
    <property type="entry name" value="PROTEIN TOLQ"/>
    <property type="match status" value="1"/>
</dbReference>
<evidence type="ECO:0000256" key="7">
    <source>
        <dbReference type="SAM" id="Phobius"/>
    </source>
</evidence>
<dbReference type="GO" id="GO:0005886">
    <property type="term" value="C:plasma membrane"/>
    <property type="evidence" value="ECO:0007669"/>
    <property type="project" value="UniProtKB-SubCell"/>
</dbReference>
<dbReference type="Proteomes" id="UP000031843">
    <property type="component" value="Chromosome secondary"/>
</dbReference>
<evidence type="ECO:0000256" key="3">
    <source>
        <dbReference type="ARBA" id="ARBA00022692"/>
    </source>
</evidence>
<comment type="subcellular location">
    <subcellularLocation>
        <location evidence="1">Cell membrane</location>
        <topology evidence="1">Multi-pass membrane protein</topology>
    </subcellularLocation>
    <subcellularLocation>
        <location evidence="6">Membrane</location>
        <topology evidence="6">Multi-pass membrane protein</topology>
    </subcellularLocation>
</comment>
<dbReference type="EMBL" id="CP010537">
    <property type="protein sequence ID" value="AJG24000.1"/>
    <property type="molecule type" value="Genomic_DNA"/>
</dbReference>
<keyword evidence="2" id="KW-1003">Cell membrane</keyword>
<evidence type="ECO:0000256" key="2">
    <source>
        <dbReference type="ARBA" id="ARBA00022475"/>
    </source>
</evidence>
<keyword evidence="4 7" id="KW-1133">Transmembrane helix</keyword>
<dbReference type="Pfam" id="PF01618">
    <property type="entry name" value="MotA_ExbB"/>
    <property type="match status" value="1"/>
</dbReference>
<dbReference type="InterPro" id="IPR002898">
    <property type="entry name" value="MotA_ExbB_proton_chnl"/>
</dbReference>
<dbReference type="InterPro" id="IPR050790">
    <property type="entry name" value="ExbB/TolQ_transport"/>
</dbReference>
<evidence type="ECO:0000256" key="5">
    <source>
        <dbReference type="ARBA" id="ARBA00023136"/>
    </source>
</evidence>
<evidence type="ECO:0000256" key="6">
    <source>
        <dbReference type="RuleBase" id="RU004057"/>
    </source>
</evidence>
<proteinExistence type="inferred from homology"/>
<comment type="similarity">
    <text evidence="6">Belongs to the exbB/tolQ family.</text>
</comment>
<evidence type="ECO:0000313" key="9">
    <source>
        <dbReference type="EMBL" id="AJG24000.1"/>
    </source>
</evidence>
<dbReference type="PANTHER" id="PTHR30625:SF3">
    <property type="entry name" value="TOL-PAL SYSTEM PROTEIN TOLQ"/>
    <property type="match status" value="1"/>
</dbReference>